<evidence type="ECO:0000256" key="1">
    <source>
        <dbReference type="SAM" id="Phobius"/>
    </source>
</evidence>
<keyword evidence="3" id="KW-1185">Reference proteome</keyword>
<organism evidence="2 3">
    <name type="scientific">Corynebacterium oculi</name>
    <dbReference type="NCBI Taxonomy" id="1544416"/>
    <lineage>
        <taxon>Bacteria</taxon>
        <taxon>Bacillati</taxon>
        <taxon>Actinomycetota</taxon>
        <taxon>Actinomycetes</taxon>
        <taxon>Mycobacteriales</taxon>
        <taxon>Corynebacteriaceae</taxon>
        <taxon>Corynebacterium</taxon>
    </lineage>
</organism>
<dbReference type="AlphaFoldDB" id="A0A0N8VZD5"/>
<feature type="transmembrane region" description="Helical" evidence="1">
    <location>
        <begin position="7"/>
        <end position="25"/>
    </location>
</feature>
<keyword evidence="1" id="KW-1133">Transmembrane helix</keyword>
<dbReference type="STRING" id="1544416.Cocul_01664"/>
<dbReference type="Proteomes" id="UP000050517">
    <property type="component" value="Unassembled WGS sequence"/>
</dbReference>
<name>A0A0N8VZD5_9CORY</name>
<accession>A0A0N8VZD5</accession>
<protein>
    <submittedName>
        <fullName evidence="2">Uncharacterized protein</fullName>
    </submittedName>
</protein>
<evidence type="ECO:0000313" key="2">
    <source>
        <dbReference type="EMBL" id="KQB83594.1"/>
    </source>
</evidence>
<dbReference type="EMBL" id="LKST01000003">
    <property type="protein sequence ID" value="KQB83594.1"/>
    <property type="molecule type" value="Genomic_DNA"/>
</dbReference>
<feature type="transmembrane region" description="Helical" evidence="1">
    <location>
        <begin position="45"/>
        <end position="63"/>
    </location>
</feature>
<gene>
    <name evidence="2" type="ORF">Cocul_01664</name>
</gene>
<feature type="transmembrane region" description="Helical" evidence="1">
    <location>
        <begin position="220"/>
        <end position="240"/>
    </location>
</feature>
<dbReference type="PATRIC" id="fig|1544416.3.peg.1668"/>
<comment type="caution">
    <text evidence="2">The sequence shown here is derived from an EMBL/GenBank/DDBJ whole genome shotgun (WGS) entry which is preliminary data.</text>
</comment>
<keyword evidence="1" id="KW-0812">Transmembrane</keyword>
<dbReference type="RefSeq" id="WP_055122772.1">
    <property type="nucleotide sequence ID" value="NZ_LKST01000003.1"/>
</dbReference>
<reference evidence="2 3" key="1">
    <citation type="submission" date="2015-10" db="EMBL/GenBank/DDBJ databases">
        <title>Corynebacteirum lowii and Corynebacterium oculi species nova, derived from human clinical disease and and emended description of Corynebacterium mastiditis.</title>
        <authorList>
            <person name="Bernard K."/>
            <person name="Pacheco A.L."/>
            <person name="Mcdougall C."/>
            <person name="Burtx T."/>
            <person name="Weibe D."/>
            <person name="Tyler S."/>
            <person name="Olson A.B."/>
            <person name="Cnockaert M."/>
            <person name="Eguchi H."/>
            <person name="Kuwahara T."/>
            <person name="Nakayama-Imaohji H."/>
            <person name="Boudewijins M."/>
            <person name="Van Hoecke F."/>
            <person name="Bernier A.-M."/>
            <person name="Vandamme P."/>
        </authorList>
    </citation>
    <scope>NUCLEOTIDE SEQUENCE [LARGE SCALE GENOMIC DNA]</scope>
    <source>
        <strain evidence="2 3">NML 130210</strain>
    </source>
</reference>
<feature type="transmembrane region" description="Helical" evidence="1">
    <location>
        <begin position="190"/>
        <end position="213"/>
    </location>
</feature>
<proteinExistence type="predicted"/>
<feature type="transmembrane region" description="Helical" evidence="1">
    <location>
        <begin position="84"/>
        <end position="108"/>
    </location>
</feature>
<feature type="transmembrane region" description="Helical" evidence="1">
    <location>
        <begin position="120"/>
        <end position="142"/>
    </location>
</feature>
<feature type="transmembrane region" description="Helical" evidence="1">
    <location>
        <begin position="149"/>
        <end position="170"/>
    </location>
</feature>
<evidence type="ECO:0000313" key="3">
    <source>
        <dbReference type="Proteomes" id="UP000050517"/>
    </source>
</evidence>
<sequence>MVSPPKTHVLAPFLLMAVGGFLATMDLLHTSFPVWQHLSVALHERLWLPGTALVGLSAFLAVLTHPRGSMLHTPVHPRAGAWDFLTQAGAVTAFSLIGYAVGLLPVFIRGARYASWGHIHLTDVMIAVAGIALLACCGYAVGMLVGRMMVVPLVVIVTFLLLGITVEPLWRPWGLVVPVRGVEADTRFVTSPFTAIFAVLATVVAVLFLGYLVQSRLRGGIGHLTWGLALCAVVATAFVWRPEIYVVDPGLEQRCHENQGVQVCLHAAHLPAQADVDAVVTRLRQAGLGESLREVNDRAVVDRDDSRAGEGFVDIFTGPFSVNTIPASTEEGVAYSAVNSLIAHGCVWSKEGGIAMP</sequence>
<keyword evidence="1" id="KW-0472">Membrane</keyword>